<dbReference type="InterPro" id="IPR028994">
    <property type="entry name" value="Integrin_alpha_N"/>
</dbReference>
<evidence type="ECO:0000313" key="2">
    <source>
        <dbReference type="Proteomes" id="UP000013148"/>
    </source>
</evidence>
<protein>
    <submittedName>
        <fullName evidence="1">Uncharacterized protein</fullName>
    </submittedName>
</protein>
<dbReference type="AlphaFoldDB" id="N8Y7B4"/>
<reference evidence="1 2" key="1">
    <citation type="submission" date="2013-02" db="EMBL/GenBank/DDBJ databases">
        <title>The Genome Sequence of Acinetobacter guillouiae NIPH 991.</title>
        <authorList>
            <consortium name="The Broad Institute Genome Sequencing Platform"/>
            <consortium name="The Broad Institute Genome Sequencing Center for Infectious Disease"/>
            <person name="Cerqueira G."/>
            <person name="Feldgarden M."/>
            <person name="Courvalin P."/>
            <person name="Perichon B."/>
            <person name="Grillot-Courvalin C."/>
            <person name="Clermont D."/>
            <person name="Rocha E."/>
            <person name="Yoon E.-J."/>
            <person name="Nemec A."/>
            <person name="Walker B."/>
            <person name="Young S.K."/>
            <person name="Zeng Q."/>
            <person name="Gargeya S."/>
            <person name="Fitzgerald M."/>
            <person name="Haas B."/>
            <person name="Abouelleil A."/>
            <person name="Alvarado L."/>
            <person name="Arachchi H.M."/>
            <person name="Berlin A.M."/>
            <person name="Chapman S.B."/>
            <person name="Dewar J."/>
            <person name="Goldberg J."/>
            <person name="Griggs A."/>
            <person name="Gujja S."/>
            <person name="Hansen M."/>
            <person name="Howarth C."/>
            <person name="Imamovic A."/>
            <person name="Larimer J."/>
            <person name="McCowan C."/>
            <person name="Murphy C."/>
            <person name="Neiman D."/>
            <person name="Pearson M."/>
            <person name="Priest M."/>
            <person name="Roberts A."/>
            <person name="Saif S."/>
            <person name="Shea T."/>
            <person name="Sisk P."/>
            <person name="Sykes S."/>
            <person name="Wortman J."/>
            <person name="Nusbaum C."/>
            <person name="Birren B."/>
        </authorList>
    </citation>
    <scope>NUCLEOTIDE SEQUENCE [LARGE SCALE GENOMIC DNA]</scope>
    <source>
        <strain evidence="1 2">NIPH 991</strain>
    </source>
</reference>
<dbReference type="EMBL" id="APPJ01000010">
    <property type="protein sequence ID" value="ENV17194.1"/>
    <property type="molecule type" value="Genomic_DNA"/>
</dbReference>
<comment type="caution">
    <text evidence="1">The sequence shown here is derived from an EMBL/GenBank/DDBJ whole genome shotgun (WGS) entry which is preliminary data.</text>
</comment>
<dbReference type="Proteomes" id="UP000013148">
    <property type="component" value="Unassembled WGS sequence"/>
</dbReference>
<evidence type="ECO:0000313" key="1">
    <source>
        <dbReference type="EMBL" id="ENV17194.1"/>
    </source>
</evidence>
<dbReference type="HOGENOM" id="CLU_1657068_0_0_6"/>
<gene>
    <name evidence="1" type="ORF">F964_01892</name>
</gene>
<sequence length="172" mass="19242">MLIQSQKIDMMMKNIIIFSSGVLSLFLASLNYAAAPQVPEETATQIFKSAKFQKTNLGWESRCSLGNISYYGDLNKDGRPDAVVVDGGVGCYANTGIGFYIVTQQTNKQWVRIFNSHGTPEFLSTLGKHGWPDIAINDSSKCFAVYKWNGQKFQRNRFEYKNQACSLSVSKN</sequence>
<dbReference type="SUPFAM" id="SSF69318">
    <property type="entry name" value="Integrin alpha N-terminal domain"/>
    <property type="match status" value="1"/>
</dbReference>
<accession>N8Y7B4</accession>
<dbReference type="eggNOG" id="ENOG5032UD0">
    <property type="taxonomic scope" value="Bacteria"/>
</dbReference>
<dbReference type="PATRIC" id="fig|1217656.3.peg.1854"/>
<keyword evidence="2" id="KW-1185">Reference proteome</keyword>
<name>N8Y7B4_ACIGI</name>
<proteinExistence type="predicted"/>
<organism evidence="1 2">
    <name type="scientific">Acinetobacter guillouiae NIPH 991</name>
    <dbReference type="NCBI Taxonomy" id="1217656"/>
    <lineage>
        <taxon>Bacteria</taxon>
        <taxon>Pseudomonadati</taxon>
        <taxon>Pseudomonadota</taxon>
        <taxon>Gammaproteobacteria</taxon>
        <taxon>Moraxellales</taxon>
        <taxon>Moraxellaceae</taxon>
        <taxon>Acinetobacter</taxon>
    </lineage>
</organism>